<keyword evidence="1" id="KW-0378">Hydrolase</keyword>
<dbReference type="Proteomes" id="UP000305067">
    <property type="component" value="Unassembled WGS sequence"/>
</dbReference>
<protein>
    <submittedName>
        <fullName evidence="4">Histidine phosphatase superfamily</fullName>
    </submittedName>
</protein>
<dbReference type="EMBL" id="ML178818">
    <property type="protein sequence ID" value="TFL04690.1"/>
    <property type="molecule type" value="Genomic_DNA"/>
</dbReference>
<feature type="binding site" evidence="3">
    <location>
        <begin position="9"/>
        <end position="16"/>
    </location>
    <ligand>
        <name>substrate</name>
    </ligand>
</feature>
<dbReference type="PANTHER" id="PTHR46517">
    <property type="entry name" value="FRUCTOSE-2,6-BISPHOSPHATASE TIGAR"/>
    <property type="match status" value="1"/>
</dbReference>
<organism evidence="4 5">
    <name type="scientific">Pterulicium gracile</name>
    <dbReference type="NCBI Taxonomy" id="1884261"/>
    <lineage>
        <taxon>Eukaryota</taxon>
        <taxon>Fungi</taxon>
        <taxon>Dikarya</taxon>
        <taxon>Basidiomycota</taxon>
        <taxon>Agaricomycotina</taxon>
        <taxon>Agaricomycetes</taxon>
        <taxon>Agaricomycetidae</taxon>
        <taxon>Agaricales</taxon>
        <taxon>Pleurotineae</taxon>
        <taxon>Pterulaceae</taxon>
        <taxon>Pterulicium</taxon>
    </lineage>
</organism>
<evidence type="ECO:0000313" key="5">
    <source>
        <dbReference type="Proteomes" id="UP000305067"/>
    </source>
</evidence>
<gene>
    <name evidence="4" type="ORF">BDV98DRAFT_327820</name>
</gene>
<dbReference type="Pfam" id="PF00300">
    <property type="entry name" value="His_Phos_1"/>
    <property type="match status" value="1"/>
</dbReference>
<dbReference type="GO" id="GO:0005829">
    <property type="term" value="C:cytosol"/>
    <property type="evidence" value="ECO:0007669"/>
    <property type="project" value="TreeGrafter"/>
</dbReference>
<evidence type="ECO:0000256" key="2">
    <source>
        <dbReference type="PIRSR" id="PIRSR613078-1"/>
    </source>
</evidence>
<dbReference type="InterPro" id="IPR013078">
    <property type="entry name" value="His_Pase_superF_clade-1"/>
</dbReference>
<dbReference type="GO" id="GO:0004331">
    <property type="term" value="F:fructose-2,6-bisphosphate 2-phosphatase activity"/>
    <property type="evidence" value="ECO:0007669"/>
    <property type="project" value="TreeGrafter"/>
</dbReference>
<accession>A0A5C3QV36</accession>
<dbReference type="InterPro" id="IPR029033">
    <property type="entry name" value="His_PPase_superfam"/>
</dbReference>
<evidence type="ECO:0000256" key="1">
    <source>
        <dbReference type="ARBA" id="ARBA00022801"/>
    </source>
</evidence>
<keyword evidence="5" id="KW-1185">Reference proteome</keyword>
<dbReference type="STRING" id="1884261.A0A5C3QV36"/>
<dbReference type="SUPFAM" id="SSF53254">
    <property type="entry name" value="Phosphoglycerate mutase-like"/>
    <property type="match status" value="1"/>
</dbReference>
<dbReference type="GO" id="GO:0043456">
    <property type="term" value="P:regulation of pentose-phosphate shunt"/>
    <property type="evidence" value="ECO:0007669"/>
    <property type="project" value="TreeGrafter"/>
</dbReference>
<dbReference type="CDD" id="cd07067">
    <property type="entry name" value="HP_PGM_like"/>
    <property type="match status" value="1"/>
</dbReference>
<evidence type="ECO:0000256" key="3">
    <source>
        <dbReference type="PIRSR" id="PIRSR613078-2"/>
    </source>
</evidence>
<evidence type="ECO:0000313" key="4">
    <source>
        <dbReference type="EMBL" id="TFL04690.1"/>
    </source>
</evidence>
<proteinExistence type="predicted"/>
<feature type="active site" description="Proton donor/acceptor" evidence="2">
    <location>
        <position position="87"/>
    </location>
</feature>
<dbReference type="OrthoDB" id="354304at2759"/>
<sequence>MPLTITFIRHGESLDNIGMVYAGWKDARLSPLGERQAAALGVYFSTTSPTSFSHIYSSDLQRAHQTASAVQQATKGPPVITNTDLRERHWGIAEGKPYAGKVRKESEKLEDLIAKGVYPILMGRDEKFPEGESFEDLHVRAVKAIREYLVKHLADEVDANIAIASHGLCIGELVSALVKMDPEADQSRNFTGLRNTGAYGPTVYLRGILRTTLSLAQGSCLHQGANAVMWNALAVLLIIDDISLPMGSPRTLKISLHCTLK</sequence>
<dbReference type="InterPro" id="IPR051695">
    <property type="entry name" value="Phosphoglycerate_Mutase"/>
</dbReference>
<name>A0A5C3QV36_9AGAR</name>
<reference evidence="4 5" key="1">
    <citation type="journal article" date="2019" name="Nat. Ecol. Evol.">
        <title>Megaphylogeny resolves global patterns of mushroom evolution.</title>
        <authorList>
            <person name="Varga T."/>
            <person name="Krizsan K."/>
            <person name="Foldi C."/>
            <person name="Dima B."/>
            <person name="Sanchez-Garcia M."/>
            <person name="Sanchez-Ramirez S."/>
            <person name="Szollosi G.J."/>
            <person name="Szarkandi J.G."/>
            <person name="Papp V."/>
            <person name="Albert L."/>
            <person name="Andreopoulos W."/>
            <person name="Angelini C."/>
            <person name="Antonin V."/>
            <person name="Barry K.W."/>
            <person name="Bougher N.L."/>
            <person name="Buchanan P."/>
            <person name="Buyck B."/>
            <person name="Bense V."/>
            <person name="Catcheside P."/>
            <person name="Chovatia M."/>
            <person name="Cooper J."/>
            <person name="Damon W."/>
            <person name="Desjardin D."/>
            <person name="Finy P."/>
            <person name="Geml J."/>
            <person name="Haridas S."/>
            <person name="Hughes K."/>
            <person name="Justo A."/>
            <person name="Karasinski D."/>
            <person name="Kautmanova I."/>
            <person name="Kiss B."/>
            <person name="Kocsube S."/>
            <person name="Kotiranta H."/>
            <person name="LaButti K.M."/>
            <person name="Lechner B.E."/>
            <person name="Liimatainen K."/>
            <person name="Lipzen A."/>
            <person name="Lukacs Z."/>
            <person name="Mihaltcheva S."/>
            <person name="Morgado L.N."/>
            <person name="Niskanen T."/>
            <person name="Noordeloos M.E."/>
            <person name="Ohm R.A."/>
            <person name="Ortiz-Santana B."/>
            <person name="Ovrebo C."/>
            <person name="Racz N."/>
            <person name="Riley R."/>
            <person name="Savchenko A."/>
            <person name="Shiryaev A."/>
            <person name="Soop K."/>
            <person name="Spirin V."/>
            <person name="Szebenyi C."/>
            <person name="Tomsovsky M."/>
            <person name="Tulloss R.E."/>
            <person name="Uehling J."/>
            <person name="Grigoriev I.V."/>
            <person name="Vagvolgyi C."/>
            <person name="Papp T."/>
            <person name="Martin F.M."/>
            <person name="Miettinen O."/>
            <person name="Hibbett D.S."/>
            <person name="Nagy L.G."/>
        </authorList>
    </citation>
    <scope>NUCLEOTIDE SEQUENCE [LARGE SCALE GENOMIC DNA]</scope>
    <source>
        <strain evidence="4 5">CBS 309.79</strain>
    </source>
</reference>
<dbReference type="Gene3D" id="3.40.50.1240">
    <property type="entry name" value="Phosphoglycerate mutase-like"/>
    <property type="match status" value="1"/>
</dbReference>
<feature type="active site" description="Tele-phosphohistidine intermediate" evidence="2">
    <location>
        <position position="10"/>
    </location>
</feature>
<dbReference type="PANTHER" id="PTHR46517:SF1">
    <property type="entry name" value="FRUCTOSE-2,6-BISPHOSPHATASE TIGAR"/>
    <property type="match status" value="1"/>
</dbReference>
<dbReference type="SMART" id="SM00855">
    <property type="entry name" value="PGAM"/>
    <property type="match status" value="1"/>
</dbReference>
<feature type="binding site" evidence="3">
    <location>
        <position position="62"/>
    </location>
    <ligand>
        <name>substrate</name>
    </ligand>
</feature>
<dbReference type="GO" id="GO:0045820">
    <property type="term" value="P:negative regulation of glycolytic process"/>
    <property type="evidence" value="ECO:0007669"/>
    <property type="project" value="TreeGrafter"/>
</dbReference>
<dbReference type="AlphaFoldDB" id="A0A5C3QV36"/>